<feature type="transmembrane region" description="Helical" evidence="7">
    <location>
        <begin position="99"/>
        <end position="122"/>
    </location>
</feature>
<accession>A0AAU7DUW4</accession>
<dbReference type="GO" id="GO:0043953">
    <property type="term" value="P:protein transport by the Tat complex"/>
    <property type="evidence" value="ECO:0007669"/>
    <property type="project" value="UniProtKB-UniRule"/>
</dbReference>
<evidence type="ECO:0000256" key="7">
    <source>
        <dbReference type="HAMAP-Rule" id="MF_00902"/>
    </source>
</evidence>
<gene>
    <name evidence="7 8" type="primary">tatC</name>
    <name evidence="8" type="ORF">V5R04_14915</name>
</gene>
<evidence type="ECO:0000256" key="1">
    <source>
        <dbReference type="ARBA" id="ARBA00004141"/>
    </source>
</evidence>
<dbReference type="GO" id="GO:0009977">
    <property type="term" value="F:proton motive force dependent protein transmembrane transporter activity"/>
    <property type="evidence" value="ECO:0007669"/>
    <property type="project" value="TreeGrafter"/>
</dbReference>
<keyword evidence="5 7" id="KW-0811">Translocation</keyword>
<feature type="transmembrane region" description="Helical" evidence="7">
    <location>
        <begin position="179"/>
        <end position="203"/>
    </location>
</feature>
<dbReference type="InterPro" id="IPR002033">
    <property type="entry name" value="TatC"/>
</dbReference>
<keyword evidence="4 7" id="KW-1133">Transmembrane helix</keyword>
<keyword evidence="3 7" id="KW-0653">Protein transport</keyword>
<dbReference type="HAMAP" id="MF_00902">
    <property type="entry name" value="TatC"/>
    <property type="match status" value="1"/>
</dbReference>
<dbReference type="AlphaFoldDB" id="A0AAU7DUW4"/>
<sequence length="274" mass="29936">MSLFANILGRESRLRETDTSVPSGQDSGFSGHLKELRSRAVLGLLGVLAGTIVGWALYDPIFQALQQPMLAAGEGSERIVALNFAGVGAAFSTKLKVSVFVGVVLSFPWWIYQILAFVWPGLVRREQRIVLILGIATVPLFLTGVFLAWFFVPLSIEVLTGFAPDFTATMVNAEVYFDFVLKMLLAFGVAFLLPLVMVGLMGMGIVPAHVWLGQWRWAVLLSFLFAAVASPSGDILTMSGLGLPIVMLYFSAVGIGYLWELHQLRAYSRLNTDS</sequence>
<protein>
    <recommendedName>
        <fullName evidence="7">Sec-independent protein translocase protein TatC</fullName>
    </recommendedName>
</protein>
<evidence type="ECO:0000256" key="4">
    <source>
        <dbReference type="ARBA" id="ARBA00022989"/>
    </source>
</evidence>
<evidence type="ECO:0000256" key="2">
    <source>
        <dbReference type="ARBA" id="ARBA00022692"/>
    </source>
</evidence>
<dbReference type="GO" id="GO:0065002">
    <property type="term" value="P:intracellular protein transmembrane transport"/>
    <property type="evidence" value="ECO:0007669"/>
    <property type="project" value="TreeGrafter"/>
</dbReference>
<evidence type="ECO:0000256" key="6">
    <source>
        <dbReference type="ARBA" id="ARBA00023136"/>
    </source>
</evidence>
<keyword evidence="2 7" id="KW-0812">Transmembrane</keyword>
<reference evidence="8" key="1">
    <citation type="submission" date="2024-02" db="EMBL/GenBank/DDBJ databases">
        <title>Tomenella chthoni gen. nov. sp. nov., a member of the family Jonesiaceae isolated from bat guano.</title>
        <authorList>
            <person name="Miller S.L."/>
            <person name="King J."/>
            <person name="Sankaranarayanan K."/>
            <person name="Lawson P.A."/>
        </authorList>
    </citation>
    <scope>NUCLEOTIDE SEQUENCE</scope>
    <source>
        <strain evidence="8">BS-20</strain>
    </source>
</reference>
<dbReference type="NCBIfam" id="TIGR00945">
    <property type="entry name" value="tatC"/>
    <property type="match status" value="1"/>
</dbReference>
<dbReference type="PANTHER" id="PTHR30371">
    <property type="entry name" value="SEC-INDEPENDENT PROTEIN TRANSLOCASE PROTEIN TATC"/>
    <property type="match status" value="1"/>
</dbReference>
<dbReference type="EMBL" id="CP146203">
    <property type="protein sequence ID" value="XBH21479.1"/>
    <property type="molecule type" value="Genomic_DNA"/>
</dbReference>
<feature type="transmembrane region" description="Helical" evidence="7">
    <location>
        <begin position="129"/>
        <end position="152"/>
    </location>
</feature>
<feature type="transmembrane region" description="Helical" evidence="7">
    <location>
        <begin position="40"/>
        <end position="58"/>
    </location>
</feature>
<dbReference type="Pfam" id="PF00902">
    <property type="entry name" value="TatC"/>
    <property type="match status" value="1"/>
</dbReference>
<keyword evidence="6 7" id="KW-0472">Membrane</keyword>
<comment type="similarity">
    <text evidence="7">Belongs to the TatC family.</text>
</comment>
<comment type="subcellular location">
    <subcellularLocation>
        <location evidence="7">Cell membrane</location>
        <topology evidence="7">Multi-pass membrane protein</topology>
    </subcellularLocation>
    <subcellularLocation>
        <location evidence="1">Membrane</location>
        <topology evidence="1">Multi-pass membrane protein</topology>
    </subcellularLocation>
</comment>
<dbReference type="PANTHER" id="PTHR30371:SF0">
    <property type="entry name" value="SEC-INDEPENDENT PROTEIN TRANSLOCASE PROTEIN TATC, CHLOROPLASTIC-RELATED"/>
    <property type="match status" value="1"/>
</dbReference>
<dbReference type="PRINTS" id="PR01840">
    <property type="entry name" value="TATCFAMILY"/>
</dbReference>
<proteinExistence type="inferred from homology"/>
<evidence type="ECO:0000256" key="5">
    <source>
        <dbReference type="ARBA" id="ARBA00023010"/>
    </source>
</evidence>
<organism evidence="8">
    <name type="scientific">Jonesiaceae bacterium BS-20</name>
    <dbReference type="NCBI Taxonomy" id="3120821"/>
    <lineage>
        <taxon>Bacteria</taxon>
        <taxon>Bacillati</taxon>
        <taxon>Actinomycetota</taxon>
        <taxon>Actinomycetes</taxon>
        <taxon>Micrococcales</taxon>
        <taxon>Jonesiaceae</taxon>
    </lineage>
</organism>
<dbReference type="GO" id="GO:0033281">
    <property type="term" value="C:TAT protein transport complex"/>
    <property type="evidence" value="ECO:0007669"/>
    <property type="project" value="UniProtKB-UniRule"/>
</dbReference>
<feature type="transmembrane region" description="Helical" evidence="7">
    <location>
        <begin position="239"/>
        <end position="259"/>
    </location>
</feature>
<feature type="transmembrane region" description="Helical" evidence="7">
    <location>
        <begin position="215"/>
        <end position="233"/>
    </location>
</feature>
<comment type="function">
    <text evidence="7">Part of the twin-arginine translocation (Tat) system that transports large folded proteins containing a characteristic twin-arginine motif in their signal peptide across membranes. Together with TatB, TatC is part of a receptor directly interacting with Tat signal peptides.</text>
</comment>
<name>A0AAU7DUW4_9MICO</name>
<comment type="subunit">
    <text evidence="7">The Tat system comprises two distinct complexes: a TatABC complex, containing multiple copies of TatA, TatB and TatC subunits, and a separate TatA complex, containing only TatA subunits. Substrates initially bind to the TatABC complex, which probably triggers association of the separate TatA complex to form the active translocon.</text>
</comment>
<evidence type="ECO:0000313" key="8">
    <source>
        <dbReference type="EMBL" id="XBH21479.1"/>
    </source>
</evidence>
<keyword evidence="7" id="KW-1003">Cell membrane</keyword>
<evidence type="ECO:0000256" key="3">
    <source>
        <dbReference type="ARBA" id="ARBA00022927"/>
    </source>
</evidence>
<keyword evidence="7" id="KW-0813">Transport</keyword>